<accession>A0A1L9U335</accession>
<dbReference type="RefSeq" id="XP_067473337.1">
    <property type="nucleotide sequence ID" value="XM_067626300.1"/>
</dbReference>
<evidence type="ECO:0000256" key="2">
    <source>
        <dbReference type="SAM" id="MobiDB-lite"/>
    </source>
</evidence>
<reference evidence="4" key="1">
    <citation type="journal article" date="2017" name="Genome Biol.">
        <title>Comparative genomics reveals high biological diversity and specific adaptations in the industrially and medically important fungal genus Aspergillus.</title>
        <authorList>
            <person name="de Vries R.P."/>
            <person name="Riley R."/>
            <person name="Wiebenga A."/>
            <person name="Aguilar-Osorio G."/>
            <person name="Amillis S."/>
            <person name="Uchima C.A."/>
            <person name="Anderluh G."/>
            <person name="Asadollahi M."/>
            <person name="Askin M."/>
            <person name="Barry K."/>
            <person name="Battaglia E."/>
            <person name="Bayram O."/>
            <person name="Benocci T."/>
            <person name="Braus-Stromeyer S.A."/>
            <person name="Caldana C."/>
            <person name="Canovas D."/>
            <person name="Cerqueira G.C."/>
            <person name="Chen F."/>
            <person name="Chen W."/>
            <person name="Choi C."/>
            <person name="Clum A."/>
            <person name="Dos Santos R.A."/>
            <person name="Damasio A.R."/>
            <person name="Diallinas G."/>
            <person name="Emri T."/>
            <person name="Fekete E."/>
            <person name="Flipphi M."/>
            <person name="Freyberg S."/>
            <person name="Gallo A."/>
            <person name="Gournas C."/>
            <person name="Habgood R."/>
            <person name="Hainaut M."/>
            <person name="Harispe M.L."/>
            <person name="Henrissat B."/>
            <person name="Hilden K.S."/>
            <person name="Hope R."/>
            <person name="Hossain A."/>
            <person name="Karabika E."/>
            <person name="Karaffa L."/>
            <person name="Karanyi Z."/>
            <person name="Krasevec N."/>
            <person name="Kuo A."/>
            <person name="Kusch H."/>
            <person name="LaButti K."/>
            <person name="Lagendijk E.L."/>
            <person name="Lapidus A."/>
            <person name="Levasseur A."/>
            <person name="Lindquist E."/>
            <person name="Lipzen A."/>
            <person name="Logrieco A.F."/>
            <person name="MacCabe A."/>
            <person name="Maekelae M.R."/>
            <person name="Malavazi I."/>
            <person name="Melin P."/>
            <person name="Meyer V."/>
            <person name="Mielnichuk N."/>
            <person name="Miskei M."/>
            <person name="Molnar A.P."/>
            <person name="Mule G."/>
            <person name="Ngan C.Y."/>
            <person name="Orejas M."/>
            <person name="Orosz E."/>
            <person name="Ouedraogo J.P."/>
            <person name="Overkamp K.M."/>
            <person name="Park H.-S."/>
            <person name="Perrone G."/>
            <person name="Piumi F."/>
            <person name="Punt P.J."/>
            <person name="Ram A.F."/>
            <person name="Ramon A."/>
            <person name="Rauscher S."/>
            <person name="Record E."/>
            <person name="Riano-Pachon D.M."/>
            <person name="Robert V."/>
            <person name="Roehrig J."/>
            <person name="Ruller R."/>
            <person name="Salamov A."/>
            <person name="Salih N.S."/>
            <person name="Samson R.A."/>
            <person name="Sandor E."/>
            <person name="Sanguinetti M."/>
            <person name="Schuetze T."/>
            <person name="Sepcic K."/>
            <person name="Shelest E."/>
            <person name="Sherlock G."/>
            <person name="Sophianopoulou V."/>
            <person name="Squina F.M."/>
            <person name="Sun H."/>
            <person name="Susca A."/>
            <person name="Todd R.B."/>
            <person name="Tsang A."/>
            <person name="Unkles S.E."/>
            <person name="van de Wiele N."/>
            <person name="van Rossen-Uffink D."/>
            <person name="Oliveira J.V."/>
            <person name="Vesth T.C."/>
            <person name="Visser J."/>
            <person name="Yu J.-H."/>
            <person name="Zhou M."/>
            <person name="Andersen M.R."/>
            <person name="Archer D.B."/>
            <person name="Baker S.E."/>
            <person name="Benoit I."/>
            <person name="Brakhage A.A."/>
            <person name="Braus G.H."/>
            <person name="Fischer R."/>
            <person name="Frisvad J.C."/>
            <person name="Goldman G.H."/>
            <person name="Houbraken J."/>
            <person name="Oakley B."/>
            <person name="Pocsi I."/>
            <person name="Scazzocchio C."/>
            <person name="Seiboth B."/>
            <person name="vanKuyk P.A."/>
            <person name="Wortman J."/>
            <person name="Dyer P.S."/>
            <person name="Grigoriev I.V."/>
        </authorList>
    </citation>
    <scope>NUCLEOTIDE SEQUENCE [LARGE SCALE GENOMIC DNA]</scope>
    <source>
        <strain evidence="4">CBS 101740 / IMI 381727 / IBT 21946</strain>
    </source>
</reference>
<proteinExistence type="predicted"/>
<evidence type="ECO:0000313" key="4">
    <source>
        <dbReference type="Proteomes" id="UP000184499"/>
    </source>
</evidence>
<evidence type="ECO:0000256" key="1">
    <source>
        <dbReference type="ARBA" id="ARBA00023242"/>
    </source>
</evidence>
<dbReference type="GeneID" id="93578788"/>
<dbReference type="OMA" id="FIWANRI"/>
<feature type="region of interest" description="Disordered" evidence="2">
    <location>
        <begin position="47"/>
        <end position="75"/>
    </location>
</feature>
<dbReference type="AlphaFoldDB" id="A0A1L9U335"/>
<dbReference type="GO" id="GO:0003700">
    <property type="term" value="F:DNA-binding transcription factor activity"/>
    <property type="evidence" value="ECO:0007669"/>
    <property type="project" value="TreeGrafter"/>
</dbReference>
<gene>
    <name evidence="3" type="ORF">ASPBRDRAFT_49280</name>
</gene>
<feature type="compositionally biased region" description="Basic and acidic residues" evidence="2">
    <location>
        <begin position="48"/>
        <end position="59"/>
    </location>
</feature>
<keyword evidence="4" id="KW-1185">Reference proteome</keyword>
<dbReference type="GO" id="GO:0000976">
    <property type="term" value="F:transcription cis-regulatory region binding"/>
    <property type="evidence" value="ECO:0007669"/>
    <property type="project" value="TreeGrafter"/>
</dbReference>
<dbReference type="VEuPathDB" id="FungiDB:ASPBRDRAFT_49280"/>
<dbReference type="GO" id="GO:0005634">
    <property type="term" value="C:nucleus"/>
    <property type="evidence" value="ECO:0007669"/>
    <property type="project" value="TreeGrafter"/>
</dbReference>
<dbReference type="GO" id="GO:0045944">
    <property type="term" value="P:positive regulation of transcription by RNA polymerase II"/>
    <property type="evidence" value="ECO:0007669"/>
    <property type="project" value="TreeGrafter"/>
</dbReference>
<evidence type="ECO:0008006" key="5">
    <source>
        <dbReference type="Google" id="ProtNLM"/>
    </source>
</evidence>
<evidence type="ECO:0000313" key="3">
    <source>
        <dbReference type="EMBL" id="OJJ66087.1"/>
    </source>
</evidence>
<dbReference type="PANTHER" id="PTHR37534">
    <property type="entry name" value="TRANSCRIPTIONAL ACTIVATOR PROTEIN UGA3"/>
    <property type="match status" value="1"/>
</dbReference>
<dbReference type="PANTHER" id="PTHR37534:SF2">
    <property type="entry name" value="N-ACETYLTRANSFERASE DOMAIN-CONTAINING PROTEIN"/>
    <property type="match status" value="1"/>
</dbReference>
<organism evidence="3 4">
    <name type="scientific">Aspergillus brasiliensis (strain CBS 101740 / IMI 381727 / IBT 21946)</name>
    <dbReference type="NCBI Taxonomy" id="767769"/>
    <lineage>
        <taxon>Eukaryota</taxon>
        <taxon>Fungi</taxon>
        <taxon>Dikarya</taxon>
        <taxon>Ascomycota</taxon>
        <taxon>Pezizomycotina</taxon>
        <taxon>Eurotiomycetes</taxon>
        <taxon>Eurotiomycetidae</taxon>
        <taxon>Eurotiales</taxon>
        <taxon>Aspergillaceae</taxon>
        <taxon>Aspergillus</taxon>
        <taxon>Aspergillus subgen. Circumdati</taxon>
    </lineage>
</organism>
<protein>
    <recommendedName>
        <fullName evidence="5">ARCA protein</fullName>
    </recommendedName>
</protein>
<keyword evidence="1" id="KW-0539">Nucleus</keyword>
<dbReference type="OrthoDB" id="407832at2759"/>
<sequence>MGASCNPVVSKLRFRPTTRPKQTYDFSPDQTWVGSRRTRRLTYVDMTPRVKQDRPHSEPSSDTMTESHTPDKDHITACHSTLNKGPCQQAECQHDDHATDCWTSSPQQKDPKPSTTRVMADTHNLAVADALGNTSSTTNEEFGRGRYPLGPLHGLPDTNSDAAYLSWEEAGLIRHFAENLAQWFETSDRDRHFSLVVPERAMFCPVLRYAVFTASAGHLTRLASCRRDRETGLANGVSLHLNPEAAIRYHDTCIAHLLEISKDVREEYNEDVLTAATILRFYEQIEAPSIGHSDAYLNAIKFIVNTQRTDSFYTYQDIQGPPVNHRVHSSPSLSLHHSACLSALRQEIWSAFLHQRPFPFPVSPGNNYSLCNIATDFIWANRIFVWVADLLIFCFGNDQLGVEERARRWRTLKAVEERWQQSKPPAFKPIYYQPADPASGRYFPDIWHMNACQVAGAQHIELGRILLAVSDPAWTSRLGLGAWSRSQTLASELRSITRRLCGLAISNPPCPAAWVTAMVGISVCGEYFTDPGEQDALVRLLQRLEYEHAWPTESTVQALRDAWENAT</sequence>
<name>A0A1L9U335_ASPBC</name>
<dbReference type="Proteomes" id="UP000184499">
    <property type="component" value="Unassembled WGS sequence"/>
</dbReference>
<dbReference type="EMBL" id="KV878702">
    <property type="protein sequence ID" value="OJJ66087.1"/>
    <property type="molecule type" value="Genomic_DNA"/>
</dbReference>